<feature type="region of interest" description="Disordered" evidence="1">
    <location>
        <begin position="35"/>
        <end position="88"/>
    </location>
</feature>
<proteinExistence type="predicted"/>
<feature type="compositionally biased region" description="Polar residues" evidence="1">
    <location>
        <begin position="65"/>
        <end position="78"/>
    </location>
</feature>
<evidence type="ECO:0000256" key="1">
    <source>
        <dbReference type="SAM" id="MobiDB-lite"/>
    </source>
</evidence>
<reference evidence="2" key="1">
    <citation type="journal article" date="2013" name="Genetics">
        <title>The draft genome and transcriptome of Panagrellus redivivus are shaped by the harsh demands of a free-living lifestyle.</title>
        <authorList>
            <person name="Srinivasan J."/>
            <person name="Dillman A.R."/>
            <person name="Macchietto M.G."/>
            <person name="Heikkinen L."/>
            <person name="Lakso M."/>
            <person name="Fracchia K.M."/>
            <person name="Antoshechkin I."/>
            <person name="Mortazavi A."/>
            <person name="Wong G."/>
            <person name="Sternberg P.W."/>
        </authorList>
    </citation>
    <scope>NUCLEOTIDE SEQUENCE [LARGE SCALE GENOMIC DNA]</scope>
    <source>
        <strain evidence="2">MT8872</strain>
    </source>
</reference>
<dbReference type="Proteomes" id="UP000492821">
    <property type="component" value="Unassembled WGS sequence"/>
</dbReference>
<reference evidence="3" key="2">
    <citation type="submission" date="2020-10" db="UniProtKB">
        <authorList>
            <consortium name="WormBaseParasite"/>
        </authorList>
    </citation>
    <scope>IDENTIFICATION</scope>
</reference>
<sequence>MVPYVVASGLTSQTTSSAALTEALMELEKANHSVTPVMTSETTTLGTTATKKGRKRRKRPLNAPLNFNESSPKQSVETSPKKACPQIS</sequence>
<feature type="compositionally biased region" description="Basic residues" evidence="1">
    <location>
        <begin position="51"/>
        <end position="60"/>
    </location>
</feature>
<name>A0A7E4VHQ3_PANRE</name>
<accession>A0A7E4VHQ3</accession>
<dbReference type="WBParaSite" id="Pan_g21046.t1">
    <property type="protein sequence ID" value="Pan_g21046.t1"/>
    <property type="gene ID" value="Pan_g21046"/>
</dbReference>
<evidence type="ECO:0000313" key="2">
    <source>
        <dbReference type="Proteomes" id="UP000492821"/>
    </source>
</evidence>
<keyword evidence="2" id="KW-1185">Reference proteome</keyword>
<evidence type="ECO:0000313" key="3">
    <source>
        <dbReference type="WBParaSite" id="Pan_g21046.t1"/>
    </source>
</evidence>
<organism evidence="2 3">
    <name type="scientific">Panagrellus redivivus</name>
    <name type="common">Microworm</name>
    <dbReference type="NCBI Taxonomy" id="6233"/>
    <lineage>
        <taxon>Eukaryota</taxon>
        <taxon>Metazoa</taxon>
        <taxon>Ecdysozoa</taxon>
        <taxon>Nematoda</taxon>
        <taxon>Chromadorea</taxon>
        <taxon>Rhabditida</taxon>
        <taxon>Tylenchina</taxon>
        <taxon>Panagrolaimomorpha</taxon>
        <taxon>Panagrolaimoidea</taxon>
        <taxon>Panagrolaimidae</taxon>
        <taxon>Panagrellus</taxon>
    </lineage>
</organism>
<dbReference type="AlphaFoldDB" id="A0A7E4VHQ3"/>
<protein>
    <submittedName>
        <fullName evidence="3">Uncharacterized protein</fullName>
    </submittedName>
</protein>